<dbReference type="EMBL" id="JAFBFH010000057">
    <property type="protein sequence ID" value="MBM7717596.1"/>
    <property type="molecule type" value="Genomic_DNA"/>
</dbReference>
<keyword evidence="5" id="KW-0548">Nucleotidyltransferase</keyword>
<reference evidence="5 6" key="1">
    <citation type="submission" date="2021-01" db="EMBL/GenBank/DDBJ databases">
        <title>Genomic Encyclopedia of Type Strains, Phase IV (KMG-IV): sequencing the most valuable type-strain genomes for metagenomic binning, comparative biology and taxonomic classification.</title>
        <authorList>
            <person name="Goeker M."/>
        </authorList>
    </citation>
    <scope>NUCLEOTIDE SEQUENCE [LARGE SCALE GENOMIC DNA]</scope>
    <source>
        <strain evidence="5 6">DSM 105453</strain>
    </source>
</reference>
<protein>
    <submittedName>
        <fullName evidence="5">Sulfate adenylyltransferase</fullName>
        <ecNumber evidence="5">2.7.7.4</ecNumber>
    </submittedName>
</protein>
<evidence type="ECO:0000256" key="2">
    <source>
        <dbReference type="SAM" id="MobiDB-lite"/>
    </source>
</evidence>
<proteinExistence type="predicted"/>
<accession>A0ABS2RD68</accession>
<dbReference type="EC" id="2.7.7.4" evidence="5"/>
<dbReference type="GO" id="GO:0004781">
    <property type="term" value="F:sulfate adenylyltransferase (ATP) activity"/>
    <property type="evidence" value="ECO:0007669"/>
    <property type="project" value="UniProtKB-EC"/>
</dbReference>
<name>A0ABS2RD68_9BACI</name>
<dbReference type="SUPFAM" id="SSF52374">
    <property type="entry name" value="Nucleotidylyl transferase"/>
    <property type="match status" value="1"/>
</dbReference>
<keyword evidence="6" id="KW-1185">Reference proteome</keyword>
<sequence length="593" mass="67908">MDQETAVQEQAEFAGYPQQPHGGKLINRVLTGKEQEEAMIRARKLPTIMVDLEAVITLEMIATGVLSPNEGFMNEADYKSVLKKGRLANGTVWPVPLSFAPIGNRNKEIVQTLSIGDEVALADETKDPVAILKIEDIFDYNKEERAFHLFGTTDRDHPGVDSIYRRMGDVSLGGPITLLRRVNWGPFEKLRLEPKDTWRIFYEEKKLRSVAGFITGANPLHRGHEYIHKNALETIEGLLVQPLVEMAKREYTRNEFRMLAYRSVLDAYYPKERVSLAPLRVTYIFAGPRETVLHALIMKNFGCTHALIGRDHAGVGDYYDKYASHTIFDEFDPKELGIDVRLYHEVFYCTRCANHATEKTCSHDERFRLKISGTGIREMLRHGIMPPKEIVRPESSRIAMQGVQPKGVDKTKNSISPVGKTIKSMFPFYLEANRLGGTPRLEKLTPEELTTRDLEAAIMDVRLNADRIYREVYEEYTYAGDVNRDIQREWITDARDAMRVQQQMVVEDLKEKVQQAPEVASDEFLYQDKEESQKELDVAEKILHEVPAAIHVSELEYRVWNPLPYERYRGSDEPEEEMESPSDPKPDLVADES</sequence>
<dbReference type="PANTHER" id="PTHR43509">
    <property type="match status" value="1"/>
</dbReference>
<dbReference type="Pfam" id="PF14306">
    <property type="entry name" value="PUA_2"/>
    <property type="match status" value="1"/>
</dbReference>
<dbReference type="Gene3D" id="3.10.400.10">
    <property type="entry name" value="Sulfate adenylyltransferase"/>
    <property type="match status" value="1"/>
</dbReference>
<keyword evidence="5" id="KW-0808">Transferase</keyword>
<dbReference type="Gene3D" id="3.40.50.620">
    <property type="entry name" value="HUPs"/>
    <property type="match status" value="1"/>
</dbReference>
<organism evidence="5 6">
    <name type="scientific">Siminovitchia thermophila</name>
    <dbReference type="NCBI Taxonomy" id="1245522"/>
    <lineage>
        <taxon>Bacteria</taxon>
        <taxon>Bacillati</taxon>
        <taxon>Bacillota</taxon>
        <taxon>Bacilli</taxon>
        <taxon>Bacillales</taxon>
        <taxon>Bacillaceae</taxon>
        <taxon>Siminovitchia</taxon>
    </lineage>
</organism>
<dbReference type="InterPro" id="IPR015947">
    <property type="entry name" value="PUA-like_sf"/>
</dbReference>
<evidence type="ECO:0000259" key="4">
    <source>
        <dbReference type="Pfam" id="PF14306"/>
    </source>
</evidence>
<feature type="compositionally biased region" description="Basic and acidic residues" evidence="2">
    <location>
        <begin position="582"/>
        <end position="593"/>
    </location>
</feature>
<dbReference type="SUPFAM" id="SSF88697">
    <property type="entry name" value="PUA domain-like"/>
    <property type="match status" value="1"/>
</dbReference>
<feature type="region of interest" description="Disordered" evidence="2">
    <location>
        <begin position="1"/>
        <end position="20"/>
    </location>
</feature>
<evidence type="ECO:0000313" key="6">
    <source>
        <dbReference type="Proteomes" id="UP000823485"/>
    </source>
</evidence>
<dbReference type="Pfam" id="PF01747">
    <property type="entry name" value="ATP-sulfurylase"/>
    <property type="match status" value="1"/>
</dbReference>
<feature type="domain" description="ATP-sulfurylase PUA-like" evidence="4">
    <location>
        <begin position="19"/>
        <end position="180"/>
    </location>
</feature>
<dbReference type="InterPro" id="IPR024951">
    <property type="entry name" value="Sulfurylase_cat_dom"/>
</dbReference>
<evidence type="ECO:0000256" key="1">
    <source>
        <dbReference type="ARBA" id="ARBA00005048"/>
    </source>
</evidence>
<dbReference type="InterPro" id="IPR014729">
    <property type="entry name" value="Rossmann-like_a/b/a_fold"/>
</dbReference>
<gene>
    <name evidence="5" type="ORF">JOC94_004627</name>
</gene>
<feature type="region of interest" description="Disordered" evidence="2">
    <location>
        <begin position="566"/>
        <end position="593"/>
    </location>
</feature>
<evidence type="ECO:0000313" key="5">
    <source>
        <dbReference type="EMBL" id="MBM7717596.1"/>
    </source>
</evidence>
<feature type="domain" description="Sulphate adenylyltransferase catalytic" evidence="3">
    <location>
        <begin position="189"/>
        <end position="399"/>
    </location>
</feature>
<dbReference type="NCBIfam" id="NF003166">
    <property type="entry name" value="PRK04149.1"/>
    <property type="match status" value="1"/>
</dbReference>
<comment type="pathway">
    <text evidence="1">Sulfur metabolism; hydrogen sulfide biosynthesis; sulfite from sulfate: step 1/3.</text>
</comment>
<dbReference type="InterPro" id="IPR025980">
    <property type="entry name" value="ATP-Sase_PUA-like_dom"/>
</dbReference>
<dbReference type="Proteomes" id="UP000823485">
    <property type="component" value="Unassembled WGS sequence"/>
</dbReference>
<dbReference type="RefSeq" id="WP_077111610.1">
    <property type="nucleotide sequence ID" value="NZ_JAFBFH010000057.1"/>
</dbReference>
<evidence type="ECO:0000259" key="3">
    <source>
        <dbReference type="Pfam" id="PF01747"/>
    </source>
</evidence>
<dbReference type="PANTHER" id="PTHR43509:SF1">
    <property type="entry name" value="SULFATE ADENYLYLTRANSFERASE"/>
    <property type="match status" value="1"/>
</dbReference>
<comment type="caution">
    <text evidence="5">The sequence shown here is derived from an EMBL/GenBank/DDBJ whole genome shotgun (WGS) entry which is preliminary data.</text>
</comment>